<organism evidence="1 2">
    <name type="scientific">Saccharopolyspora spinosa</name>
    <dbReference type="NCBI Taxonomy" id="60894"/>
    <lineage>
        <taxon>Bacteria</taxon>
        <taxon>Bacillati</taxon>
        <taxon>Actinomycetota</taxon>
        <taxon>Actinomycetes</taxon>
        <taxon>Pseudonocardiales</taxon>
        <taxon>Pseudonocardiaceae</taxon>
        <taxon>Saccharopolyspora</taxon>
    </lineage>
</organism>
<dbReference type="STRING" id="994479.GCA_000194155_02729"/>
<protein>
    <recommendedName>
        <fullName evidence="3">Terpene synthase</fullName>
    </recommendedName>
</protein>
<dbReference type="SUPFAM" id="SSF48576">
    <property type="entry name" value="Terpenoid synthases"/>
    <property type="match status" value="1"/>
</dbReference>
<dbReference type="EMBL" id="PJNB01000001">
    <property type="protein sequence ID" value="PKW15034.1"/>
    <property type="molecule type" value="Genomic_DNA"/>
</dbReference>
<keyword evidence="2" id="KW-1185">Reference proteome</keyword>
<proteinExistence type="predicted"/>
<accession>A0A2N3XWI4</accession>
<gene>
    <name evidence="1" type="ORF">A8926_2707</name>
</gene>
<reference evidence="1" key="1">
    <citation type="submission" date="2017-12" db="EMBL/GenBank/DDBJ databases">
        <title>Sequencing the genomes of 1000 Actinobacteria strains.</title>
        <authorList>
            <person name="Klenk H.-P."/>
        </authorList>
    </citation>
    <scope>NUCLEOTIDE SEQUENCE [LARGE SCALE GENOMIC DNA]</scope>
    <source>
        <strain evidence="1">DSM 44228</strain>
    </source>
</reference>
<evidence type="ECO:0000313" key="1">
    <source>
        <dbReference type="EMBL" id="PKW15034.1"/>
    </source>
</evidence>
<dbReference type="AlphaFoldDB" id="A0A2N3XWI4"/>
<evidence type="ECO:0008006" key="3">
    <source>
        <dbReference type="Google" id="ProtNLM"/>
    </source>
</evidence>
<dbReference type="Pfam" id="PF19086">
    <property type="entry name" value="Terpene_syn_C_2"/>
    <property type="match status" value="1"/>
</dbReference>
<dbReference type="Proteomes" id="UP000233786">
    <property type="component" value="Unassembled WGS sequence"/>
</dbReference>
<dbReference type="RefSeq" id="WP_148271956.1">
    <property type="nucleotide sequence ID" value="NZ_CP061007.1"/>
</dbReference>
<sequence>MAPAERNMTSMLLHIESAINWLQPLDDERSATRKLFMLFYYLADSHSVRKIDDRLVVNVDLVHNIADGVHRTVEFRAPSSSQGSPAKIFADFWERLTSLTAPNEWPVLADSSRCLADSMVIKYEAIGDGVTLPLDRFIQVRRHVPVTTFLSVERALRGIPVSTSEEDATLANLVADYIGWTNDLFSAKREIEENFNLVLVGREAWQLPIDKAVDRVVGMLEERRREYARRVGELGQFSELTTSGVVPFYDELIHATAQIYRSSEWYRAAKEVPDAIVRPPR</sequence>
<dbReference type="Gene3D" id="1.10.600.10">
    <property type="entry name" value="Farnesyl Diphosphate Synthase"/>
    <property type="match status" value="1"/>
</dbReference>
<evidence type="ECO:0000313" key="2">
    <source>
        <dbReference type="Proteomes" id="UP000233786"/>
    </source>
</evidence>
<dbReference type="InterPro" id="IPR008949">
    <property type="entry name" value="Isoprenoid_synthase_dom_sf"/>
</dbReference>
<comment type="caution">
    <text evidence="1">The sequence shown here is derived from an EMBL/GenBank/DDBJ whole genome shotgun (WGS) entry which is preliminary data.</text>
</comment>
<name>A0A2N3XWI4_SACSN</name>